<dbReference type="Pfam" id="PF13560">
    <property type="entry name" value="HTH_31"/>
    <property type="match status" value="1"/>
</dbReference>
<evidence type="ECO:0000313" key="3">
    <source>
        <dbReference type="Proteomes" id="UP000526125"/>
    </source>
</evidence>
<dbReference type="InterPro" id="IPR010982">
    <property type="entry name" value="Lambda_DNA-bd_dom_sf"/>
</dbReference>
<reference evidence="2 3" key="1">
    <citation type="submission" date="2020-05" db="EMBL/GenBank/DDBJ databases">
        <title>Genome Sequencing of Type Strains.</title>
        <authorList>
            <person name="Lemaire J.F."/>
            <person name="Inderbitzin P."/>
            <person name="Gregorio O.A."/>
            <person name="Collins S.B."/>
            <person name="Wespe N."/>
            <person name="Knight-Connoni V."/>
        </authorList>
    </citation>
    <scope>NUCLEOTIDE SEQUENCE [LARGE SCALE GENOMIC DNA]</scope>
    <source>
        <strain evidence="2 3">LMG 21957</strain>
    </source>
</reference>
<dbReference type="Proteomes" id="UP000526125">
    <property type="component" value="Unassembled WGS sequence"/>
</dbReference>
<dbReference type="Gene3D" id="1.10.260.40">
    <property type="entry name" value="lambda repressor-like DNA-binding domains"/>
    <property type="match status" value="2"/>
</dbReference>
<protein>
    <submittedName>
        <fullName evidence="2">Transcriptional regulator</fullName>
    </submittedName>
</protein>
<dbReference type="GO" id="GO:0003677">
    <property type="term" value="F:DNA binding"/>
    <property type="evidence" value="ECO:0007669"/>
    <property type="project" value="InterPro"/>
</dbReference>
<feature type="domain" description="HTH cro/C1-type" evidence="1">
    <location>
        <begin position="115"/>
        <end position="169"/>
    </location>
</feature>
<evidence type="ECO:0000259" key="1">
    <source>
        <dbReference type="PROSITE" id="PS50943"/>
    </source>
</evidence>
<organism evidence="2 3">
    <name type="scientific">Paenibacillus xylanilyticus</name>
    <dbReference type="NCBI Taxonomy" id="248903"/>
    <lineage>
        <taxon>Bacteria</taxon>
        <taxon>Bacillati</taxon>
        <taxon>Bacillota</taxon>
        <taxon>Bacilli</taxon>
        <taxon>Bacillales</taxon>
        <taxon>Paenibacillaceae</taxon>
        <taxon>Paenibacillus</taxon>
    </lineage>
</organism>
<accession>A0A7Y6BUB0</accession>
<name>A0A7Y6BUB0_9BACL</name>
<proteinExistence type="predicted"/>
<feature type="domain" description="HTH cro/C1-type" evidence="1">
    <location>
        <begin position="27"/>
        <end position="88"/>
    </location>
</feature>
<dbReference type="SUPFAM" id="SSF47413">
    <property type="entry name" value="lambda repressor-like DNA-binding domains"/>
    <property type="match status" value="2"/>
</dbReference>
<keyword evidence="3" id="KW-1185">Reference proteome</keyword>
<dbReference type="RefSeq" id="WP_024633667.1">
    <property type="nucleotide sequence ID" value="NZ_JABMCB010000154.1"/>
</dbReference>
<dbReference type="Pfam" id="PF13443">
    <property type="entry name" value="HTH_26"/>
    <property type="match status" value="1"/>
</dbReference>
<gene>
    <name evidence="2" type="ORF">HP552_05535</name>
</gene>
<evidence type="ECO:0000313" key="2">
    <source>
        <dbReference type="EMBL" id="NUU74703.1"/>
    </source>
</evidence>
<sequence>MTTTNKDVSIEPNSATSSPSAILGQYLKQVREEKKYSYRQAMEVTGISHSYIKNVESGVDPRSGKEIIVQTDKLAKFARGYNIPYETLLQKAGIVKTDTPDITEIERKEIFLQRLKQLIEEESVDLVSLAKKTEIPMEQITEIMQGSVSASIEDIYSLAAALHVTPDYLAGYAADKKGFHPDTPELKELTSLINDAGLQLYGKPLSKGDKDKIIAAVKVIFSDSAQRQMDEK</sequence>
<dbReference type="EMBL" id="JABMCB010000154">
    <property type="protein sequence ID" value="NUU74703.1"/>
    <property type="molecule type" value="Genomic_DNA"/>
</dbReference>
<dbReference type="PROSITE" id="PS50943">
    <property type="entry name" value="HTH_CROC1"/>
    <property type="match status" value="2"/>
</dbReference>
<dbReference type="CDD" id="cd00093">
    <property type="entry name" value="HTH_XRE"/>
    <property type="match status" value="2"/>
</dbReference>
<comment type="caution">
    <text evidence="2">The sequence shown here is derived from an EMBL/GenBank/DDBJ whole genome shotgun (WGS) entry which is preliminary data.</text>
</comment>
<dbReference type="InterPro" id="IPR001387">
    <property type="entry name" value="Cro/C1-type_HTH"/>
</dbReference>
<dbReference type="SMART" id="SM00530">
    <property type="entry name" value="HTH_XRE"/>
    <property type="match status" value="2"/>
</dbReference>
<dbReference type="AlphaFoldDB" id="A0A7Y6BUB0"/>